<dbReference type="InterPro" id="IPR032874">
    <property type="entry name" value="DDE_dom"/>
</dbReference>
<organism evidence="2 3">
    <name type="scientific">Belnapia mucosa</name>
    <dbReference type="NCBI Taxonomy" id="2804532"/>
    <lineage>
        <taxon>Bacteria</taxon>
        <taxon>Pseudomonadati</taxon>
        <taxon>Pseudomonadota</taxon>
        <taxon>Alphaproteobacteria</taxon>
        <taxon>Acetobacterales</taxon>
        <taxon>Roseomonadaceae</taxon>
        <taxon>Belnapia</taxon>
    </lineage>
</organism>
<name>A0ABS1VBH9_9PROT</name>
<dbReference type="EMBL" id="JAEUXJ010000017">
    <property type="protein sequence ID" value="MBL6458677.1"/>
    <property type="molecule type" value="Genomic_DNA"/>
</dbReference>
<evidence type="ECO:0000259" key="1">
    <source>
        <dbReference type="Pfam" id="PF13610"/>
    </source>
</evidence>
<proteinExistence type="predicted"/>
<gene>
    <name evidence="2" type="ORF">JMJ55_25400</name>
</gene>
<protein>
    <submittedName>
        <fullName evidence="2">DDE-type integrase/transposase/recombinase</fullName>
    </submittedName>
</protein>
<dbReference type="Pfam" id="PF13610">
    <property type="entry name" value="DDE_Tnp_IS240"/>
    <property type="match status" value="1"/>
</dbReference>
<dbReference type="Proteomes" id="UP000606490">
    <property type="component" value="Unassembled WGS sequence"/>
</dbReference>
<accession>A0ABS1VBH9</accession>
<evidence type="ECO:0000313" key="2">
    <source>
        <dbReference type="EMBL" id="MBL6458677.1"/>
    </source>
</evidence>
<feature type="domain" description="DDE" evidence="1">
    <location>
        <begin position="2"/>
        <end position="41"/>
    </location>
</feature>
<comment type="caution">
    <text evidence="2">The sequence shown here is derived from an EMBL/GenBank/DDBJ whole genome shotgun (WGS) entry which is preliminary data.</text>
</comment>
<sequence>MRVRGRWAYLYRVIDCGGNLADTMLSEHRDMAAAQAFFRSRRADIHSAFLTLASAIIAWRSVQRCFC</sequence>
<evidence type="ECO:0000313" key="3">
    <source>
        <dbReference type="Proteomes" id="UP000606490"/>
    </source>
</evidence>
<keyword evidence="3" id="KW-1185">Reference proteome</keyword>
<reference evidence="2 3" key="1">
    <citation type="submission" date="2021-01" db="EMBL/GenBank/DDBJ databases">
        <title>Belnapia mucosa sp. nov. and Belnapia arida sp. nov., isolated from the Tabernas Desert (Almeria, Spain).</title>
        <authorList>
            <person name="Molina-Menor E."/>
            <person name="Vidal-Verdu A."/>
            <person name="Calonge A."/>
            <person name="Satari L."/>
            <person name="Pereto Magraner J."/>
            <person name="Porcar Miralles M."/>
        </authorList>
    </citation>
    <scope>NUCLEOTIDE SEQUENCE [LARGE SCALE GENOMIC DNA]</scope>
    <source>
        <strain evidence="2 3">T6</strain>
    </source>
</reference>